<evidence type="ECO:0000313" key="13">
    <source>
        <dbReference type="Proteomes" id="UP000553034"/>
    </source>
</evidence>
<dbReference type="InterPro" id="IPR039420">
    <property type="entry name" value="WalR-like"/>
</dbReference>
<evidence type="ECO:0000256" key="9">
    <source>
        <dbReference type="PROSITE-ProRule" id="PRU01091"/>
    </source>
</evidence>
<organism evidence="12 13">
    <name type="scientific">Mesonia hippocampi</name>
    <dbReference type="NCBI Taxonomy" id="1628250"/>
    <lineage>
        <taxon>Bacteria</taxon>
        <taxon>Pseudomonadati</taxon>
        <taxon>Bacteroidota</taxon>
        <taxon>Flavobacteriia</taxon>
        <taxon>Flavobacteriales</taxon>
        <taxon>Flavobacteriaceae</taxon>
        <taxon>Mesonia</taxon>
    </lineage>
</organism>
<dbReference type="GO" id="GO:0005829">
    <property type="term" value="C:cytosol"/>
    <property type="evidence" value="ECO:0007669"/>
    <property type="project" value="TreeGrafter"/>
</dbReference>
<proteinExistence type="predicted"/>
<dbReference type="PROSITE" id="PS50110">
    <property type="entry name" value="RESPONSE_REGULATORY"/>
    <property type="match status" value="1"/>
</dbReference>
<sequence>MNKKDITILLVDDEPDILEIIGYNLSQEGYHVETAENGAEAVKKAKKTHPQLIILDVMMPEMDGIEACEQIRKIPELDHTIITFLTARGEDYSQVAGFDAGADDYITKPIKPKVLISKVKALLRRSAAEGKTSDTIITVGNLTINREEYKIINEKEEIILPRKEFELLSLLASQPGKVFKREDILNQVWGNEVVVGGRTIDVHIRKLREKLGEEKFKTVKGVGYKFVS</sequence>
<dbReference type="Pfam" id="PF00486">
    <property type="entry name" value="Trans_reg_C"/>
    <property type="match status" value="1"/>
</dbReference>
<evidence type="ECO:0000256" key="3">
    <source>
        <dbReference type="ARBA" id="ARBA00023012"/>
    </source>
</evidence>
<keyword evidence="5 9" id="KW-0238">DNA-binding</keyword>
<dbReference type="EMBL" id="JACIFO010000006">
    <property type="protein sequence ID" value="MBB4119436.1"/>
    <property type="molecule type" value="Genomic_DNA"/>
</dbReference>
<evidence type="ECO:0000259" key="10">
    <source>
        <dbReference type="PROSITE" id="PS50110"/>
    </source>
</evidence>
<feature type="domain" description="Response regulatory" evidence="10">
    <location>
        <begin position="7"/>
        <end position="123"/>
    </location>
</feature>
<dbReference type="InterPro" id="IPR011006">
    <property type="entry name" value="CheY-like_superfamily"/>
</dbReference>
<dbReference type="SMART" id="SM00862">
    <property type="entry name" value="Trans_reg_C"/>
    <property type="match status" value="1"/>
</dbReference>
<dbReference type="InterPro" id="IPR036388">
    <property type="entry name" value="WH-like_DNA-bd_sf"/>
</dbReference>
<dbReference type="Gene3D" id="3.40.50.2300">
    <property type="match status" value="1"/>
</dbReference>
<dbReference type="PANTHER" id="PTHR48111:SF40">
    <property type="entry name" value="PHOSPHATE REGULON TRANSCRIPTIONAL REGULATORY PROTEIN PHOB"/>
    <property type="match status" value="1"/>
</dbReference>
<accession>A0A840EVB7</accession>
<evidence type="ECO:0000256" key="1">
    <source>
        <dbReference type="ARBA" id="ARBA00013332"/>
    </source>
</evidence>
<evidence type="ECO:0000256" key="4">
    <source>
        <dbReference type="ARBA" id="ARBA00023015"/>
    </source>
</evidence>
<dbReference type="SUPFAM" id="SSF52172">
    <property type="entry name" value="CheY-like"/>
    <property type="match status" value="1"/>
</dbReference>
<keyword evidence="3" id="KW-0902">Two-component regulatory system</keyword>
<evidence type="ECO:0000313" key="12">
    <source>
        <dbReference type="EMBL" id="MBB4119436.1"/>
    </source>
</evidence>
<dbReference type="FunFam" id="3.40.50.2300:FF:000001">
    <property type="entry name" value="DNA-binding response regulator PhoB"/>
    <property type="match status" value="1"/>
</dbReference>
<dbReference type="PANTHER" id="PTHR48111">
    <property type="entry name" value="REGULATOR OF RPOS"/>
    <property type="match status" value="1"/>
</dbReference>
<dbReference type="GO" id="GO:0000976">
    <property type="term" value="F:transcription cis-regulatory region binding"/>
    <property type="evidence" value="ECO:0007669"/>
    <property type="project" value="TreeGrafter"/>
</dbReference>
<protein>
    <recommendedName>
        <fullName evidence="1">Phosphate regulon transcriptional regulatory protein PhoB</fullName>
    </recommendedName>
</protein>
<comment type="caution">
    <text evidence="12">The sequence shown here is derived from an EMBL/GenBank/DDBJ whole genome shotgun (WGS) entry which is preliminary data.</text>
</comment>
<reference evidence="12 13" key="1">
    <citation type="submission" date="2020-08" db="EMBL/GenBank/DDBJ databases">
        <title>Genomic Encyclopedia of Type Strains, Phase IV (KMG-IV): sequencing the most valuable type-strain genomes for metagenomic binning, comparative biology and taxonomic classification.</title>
        <authorList>
            <person name="Goeker M."/>
        </authorList>
    </citation>
    <scope>NUCLEOTIDE SEQUENCE [LARGE SCALE GENOMIC DNA]</scope>
    <source>
        <strain evidence="12 13">DSM 29568</strain>
    </source>
</reference>
<dbReference type="Pfam" id="PF00072">
    <property type="entry name" value="Response_reg"/>
    <property type="match status" value="1"/>
</dbReference>
<evidence type="ECO:0000256" key="7">
    <source>
        <dbReference type="ARBA" id="ARBA00024735"/>
    </source>
</evidence>
<keyword evidence="2 8" id="KW-0597">Phosphoprotein</keyword>
<dbReference type="Proteomes" id="UP000553034">
    <property type="component" value="Unassembled WGS sequence"/>
</dbReference>
<dbReference type="InterPro" id="IPR001789">
    <property type="entry name" value="Sig_transdc_resp-reg_receiver"/>
</dbReference>
<dbReference type="GO" id="GO:0032993">
    <property type="term" value="C:protein-DNA complex"/>
    <property type="evidence" value="ECO:0007669"/>
    <property type="project" value="TreeGrafter"/>
</dbReference>
<evidence type="ECO:0000256" key="8">
    <source>
        <dbReference type="PROSITE-ProRule" id="PRU00169"/>
    </source>
</evidence>
<dbReference type="Gene3D" id="1.10.10.10">
    <property type="entry name" value="Winged helix-like DNA-binding domain superfamily/Winged helix DNA-binding domain"/>
    <property type="match status" value="1"/>
</dbReference>
<evidence type="ECO:0000256" key="5">
    <source>
        <dbReference type="ARBA" id="ARBA00023125"/>
    </source>
</evidence>
<keyword evidence="13" id="KW-1185">Reference proteome</keyword>
<dbReference type="AlphaFoldDB" id="A0A840EVB7"/>
<name>A0A840EVB7_9FLAO</name>
<evidence type="ECO:0000256" key="2">
    <source>
        <dbReference type="ARBA" id="ARBA00022553"/>
    </source>
</evidence>
<feature type="DNA-binding region" description="OmpR/PhoB-type" evidence="9">
    <location>
        <begin position="134"/>
        <end position="228"/>
    </location>
</feature>
<evidence type="ECO:0000256" key="6">
    <source>
        <dbReference type="ARBA" id="ARBA00023163"/>
    </source>
</evidence>
<evidence type="ECO:0000259" key="11">
    <source>
        <dbReference type="PROSITE" id="PS51755"/>
    </source>
</evidence>
<dbReference type="InterPro" id="IPR001867">
    <property type="entry name" value="OmpR/PhoB-type_DNA-bd"/>
</dbReference>
<dbReference type="SUPFAM" id="SSF46894">
    <property type="entry name" value="C-terminal effector domain of the bipartite response regulators"/>
    <property type="match status" value="1"/>
</dbReference>
<dbReference type="FunFam" id="1.10.10.10:FF:000018">
    <property type="entry name" value="DNA-binding response regulator ResD"/>
    <property type="match status" value="1"/>
</dbReference>
<dbReference type="GO" id="GO:0006355">
    <property type="term" value="P:regulation of DNA-templated transcription"/>
    <property type="evidence" value="ECO:0007669"/>
    <property type="project" value="InterPro"/>
</dbReference>
<dbReference type="SMART" id="SM00448">
    <property type="entry name" value="REC"/>
    <property type="match status" value="1"/>
</dbReference>
<feature type="domain" description="OmpR/PhoB-type" evidence="11">
    <location>
        <begin position="134"/>
        <end position="228"/>
    </location>
</feature>
<dbReference type="RefSeq" id="WP_183477784.1">
    <property type="nucleotide sequence ID" value="NZ_JACIFO010000006.1"/>
</dbReference>
<dbReference type="GO" id="GO:0000156">
    <property type="term" value="F:phosphorelay response regulator activity"/>
    <property type="evidence" value="ECO:0007669"/>
    <property type="project" value="TreeGrafter"/>
</dbReference>
<keyword evidence="6" id="KW-0804">Transcription</keyword>
<comment type="function">
    <text evidence="7">This protein is a positive regulator for the phosphate regulon. Transcription of this operon is positively regulated by PhoB and PhoR when phosphate is limited.</text>
</comment>
<gene>
    <name evidence="12" type="ORF">GGR32_001734</name>
</gene>
<dbReference type="InterPro" id="IPR016032">
    <property type="entry name" value="Sig_transdc_resp-reg_C-effctor"/>
</dbReference>
<dbReference type="CDD" id="cd00383">
    <property type="entry name" value="trans_reg_C"/>
    <property type="match status" value="1"/>
</dbReference>
<keyword evidence="4" id="KW-0805">Transcription regulation</keyword>
<dbReference type="PROSITE" id="PS51755">
    <property type="entry name" value="OMPR_PHOB"/>
    <property type="match status" value="1"/>
</dbReference>
<feature type="modified residue" description="4-aspartylphosphate" evidence="8">
    <location>
        <position position="56"/>
    </location>
</feature>